<keyword evidence="1" id="KW-0812">Transmembrane</keyword>
<dbReference type="AlphaFoldDB" id="A0AAW2EYC6"/>
<evidence type="ECO:0000313" key="3">
    <source>
        <dbReference type="Proteomes" id="UP001430953"/>
    </source>
</evidence>
<name>A0AAW2EYC6_9HYME</name>
<keyword evidence="1" id="KW-0472">Membrane</keyword>
<evidence type="ECO:0000313" key="2">
    <source>
        <dbReference type="EMBL" id="KAL0108152.1"/>
    </source>
</evidence>
<accession>A0AAW2EYC6</accession>
<dbReference type="EMBL" id="JADYXP020000016">
    <property type="protein sequence ID" value="KAL0108152.1"/>
    <property type="molecule type" value="Genomic_DNA"/>
</dbReference>
<sequence length="115" mass="13820">MNGRVTVTFYVNIIPQFCNIFIFPMKRKSFFNRCDNLFEIPVILMADDNLETDDSFDDEKTLKNKFQRVQAKFHESKNRRAALRREIHKPQKVLFVFLLPDKLNVEKITGFYRRN</sequence>
<feature type="transmembrane region" description="Helical" evidence="1">
    <location>
        <begin position="6"/>
        <end position="23"/>
    </location>
</feature>
<comment type="caution">
    <text evidence="2">The sequence shown here is derived from an EMBL/GenBank/DDBJ whole genome shotgun (WGS) entry which is preliminary data.</text>
</comment>
<protein>
    <submittedName>
        <fullName evidence="2">Uncharacterized protein</fullName>
    </submittedName>
</protein>
<keyword evidence="3" id="KW-1185">Reference proteome</keyword>
<proteinExistence type="predicted"/>
<organism evidence="2 3">
    <name type="scientific">Cardiocondyla obscurior</name>
    <dbReference type="NCBI Taxonomy" id="286306"/>
    <lineage>
        <taxon>Eukaryota</taxon>
        <taxon>Metazoa</taxon>
        <taxon>Ecdysozoa</taxon>
        <taxon>Arthropoda</taxon>
        <taxon>Hexapoda</taxon>
        <taxon>Insecta</taxon>
        <taxon>Pterygota</taxon>
        <taxon>Neoptera</taxon>
        <taxon>Endopterygota</taxon>
        <taxon>Hymenoptera</taxon>
        <taxon>Apocrita</taxon>
        <taxon>Aculeata</taxon>
        <taxon>Formicoidea</taxon>
        <taxon>Formicidae</taxon>
        <taxon>Myrmicinae</taxon>
        <taxon>Cardiocondyla</taxon>
    </lineage>
</organism>
<dbReference type="Proteomes" id="UP001430953">
    <property type="component" value="Unassembled WGS sequence"/>
</dbReference>
<keyword evidence="1" id="KW-1133">Transmembrane helix</keyword>
<evidence type="ECO:0000256" key="1">
    <source>
        <dbReference type="SAM" id="Phobius"/>
    </source>
</evidence>
<gene>
    <name evidence="2" type="ORF">PUN28_015027</name>
</gene>
<reference evidence="2 3" key="1">
    <citation type="submission" date="2023-03" db="EMBL/GenBank/DDBJ databases">
        <title>High recombination rates correlate with genetic variation in Cardiocondyla obscurior ants.</title>
        <authorList>
            <person name="Errbii M."/>
        </authorList>
    </citation>
    <scope>NUCLEOTIDE SEQUENCE [LARGE SCALE GENOMIC DNA]</scope>
    <source>
        <strain evidence="2">Alpha-2009</strain>
        <tissue evidence="2">Whole body</tissue>
    </source>
</reference>